<dbReference type="EMBL" id="JAFEUZ010000029">
    <property type="protein sequence ID" value="KAG5473915.1"/>
    <property type="molecule type" value="Genomic_DNA"/>
</dbReference>
<proteinExistence type="predicted"/>
<feature type="compositionally biased region" description="Acidic residues" evidence="1">
    <location>
        <begin position="416"/>
        <end position="427"/>
    </location>
</feature>
<reference evidence="4" key="2">
    <citation type="journal article" date="2021" name="Sci. Data">
        <title>Chromosome-scale genome sequencing, assembly and annotation of six genomes from subfamily Leishmaniinae.</title>
        <authorList>
            <person name="Almutairi H."/>
            <person name="Urbaniak M.D."/>
            <person name="Bates M.D."/>
            <person name="Jariyapan N."/>
            <person name="Kwakye-Nuako G."/>
            <person name="Thomaz Soccol V."/>
            <person name="Al-Salem W.S."/>
            <person name="Dillon R.J."/>
            <person name="Bates P.A."/>
            <person name="Gatherer D."/>
        </authorList>
    </citation>
    <scope>NUCLEOTIDE SEQUENCE [LARGE SCALE GENOMIC DNA]</scope>
</reference>
<dbReference type="SUPFAM" id="SSF47769">
    <property type="entry name" value="SAM/Pointed domain"/>
    <property type="match status" value="1"/>
</dbReference>
<dbReference type="InterPro" id="IPR001660">
    <property type="entry name" value="SAM"/>
</dbReference>
<dbReference type="Gene3D" id="1.10.150.50">
    <property type="entry name" value="Transcription Factor, Ets-1"/>
    <property type="match status" value="1"/>
</dbReference>
<feature type="region of interest" description="Disordered" evidence="1">
    <location>
        <begin position="212"/>
        <end position="233"/>
    </location>
</feature>
<dbReference type="AlphaFoldDB" id="A0A836KKG6"/>
<feature type="region of interest" description="Disordered" evidence="1">
    <location>
        <begin position="1179"/>
        <end position="1251"/>
    </location>
</feature>
<dbReference type="OrthoDB" id="422827at2759"/>
<feature type="region of interest" description="Disordered" evidence="1">
    <location>
        <begin position="406"/>
        <end position="431"/>
    </location>
</feature>
<feature type="region of interest" description="Disordered" evidence="1">
    <location>
        <begin position="790"/>
        <end position="827"/>
    </location>
</feature>
<dbReference type="Proteomes" id="UP000673552">
    <property type="component" value="Unassembled WGS sequence"/>
</dbReference>
<dbReference type="Pfam" id="PF00536">
    <property type="entry name" value="SAM_1"/>
    <property type="match status" value="1"/>
</dbReference>
<feature type="domain" description="SAM" evidence="2">
    <location>
        <begin position="50"/>
        <end position="96"/>
    </location>
</feature>
<dbReference type="GeneID" id="92514566"/>
<dbReference type="RefSeq" id="XP_067177149.1">
    <property type="nucleotide sequence ID" value="XM_067322054.1"/>
</dbReference>
<evidence type="ECO:0000259" key="2">
    <source>
        <dbReference type="PROSITE" id="PS50105"/>
    </source>
</evidence>
<dbReference type="KEGG" id="lmat:92514566"/>
<evidence type="ECO:0000256" key="1">
    <source>
        <dbReference type="SAM" id="MobiDB-lite"/>
    </source>
</evidence>
<name>A0A836KKG6_9TRYP</name>
<feature type="compositionally biased region" description="Basic and acidic residues" evidence="1">
    <location>
        <begin position="792"/>
        <end position="813"/>
    </location>
</feature>
<evidence type="ECO:0000313" key="3">
    <source>
        <dbReference type="EMBL" id="KAG5473915.1"/>
    </source>
</evidence>
<evidence type="ECO:0000313" key="4">
    <source>
        <dbReference type="Proteomes" id="UP000673552"/>
    </source>
</evidence>
<sequence length="1251" mass="134709">MPYPPPSHTSTILAAAAGAVAGAAVLAWGISYAHRCQKGHDDPASSGATWTTQQVSAWLRDNGVSKTSVAVCCRYKVDGDTLMRLTAQDLYIMGVSLRDARIILAAIDDVRGTTALLPTASPRCFASLQSRPSSRAAPPAVSPSVEQFEAAWRALVRTCALPPSDTSPAGQQQRLAVYTGALLESFQVLTAIEQEMALSLVASAEKVPVFPPGSVSREAQHRPAETELPEDTSGLVQAVESKLKPLHDMLDGFLDFLRSPDLDAVAPADVKELSERVTSQVKRIVQVAKQLPPELSGPLLRKCEGVFEALSSRQRTPPGSPGKEADGKAKLMHALRNMLSTVEGPALRDFPPAQRLQVLSSLSERAKALEAVATGSAPGEPKDEEALRTVQSLLRLLQEAIRVSKQEAEGGAQTVTEEEREEVDAPADADAAGEPLSVIIGTMQAVQGTLQSKAFQQALPAVKMQLCTTLRQRVAELDEKLLGLPPAVQAMVRDLLLNTKKVLDVVMATAEAVVGNGGNGSPAGDEAQKEAPVASQESDGDADAVLKGQKNEGRVHDGGIDAHVEELERIFDYLTSDALEQATMEERKRVAATLLQRVEVIRADVEAHDSESALITELVAPLQSLLSDIAGNHAASREFLEITAPLSDVRYLLTSKSFQQLPHTEQVRVARSFVPQLLQLTSSFSSLSDPERKAAEELMRPINEELLRMMHNRDPARRSTQEVLDCLQAVMRTVQGAEFTTMLPAARSAWAADTVAELGRLRDDCTALGADGEAVLPLIERLRSQLAGLLPDRTDVGEDSRRDDSGEAERGGDDVSGEAPQKQKGALADLWDTVSDMRDELLAAEKAATPVSPERLQKMLHVMGEAVDLPGISARQGATLQEFGNLLRRQVADMTDETKDRSSGAEVDGVEKDCDEAKAALHAFRRSLQALMDVVQDGSAVSATELSAVASKAEELIASANVAKINWREDSWCTRAVETILEALQQSRGTEGGARRDRMPSKVEAVLQSSAAALIARPPTSKEDFAPYMRLLQLAQSSAEQMTNRELMLLKSLQEAVIEAMRRFPEPPLQNGAKAEQQADNEAEEDGDNDEKSGVEAVLDALQHMSYRLREGSFSAEELDEFEHVQQDLERLLADEGVEVEDAMEAVRGQIRMHRDKLVNGEAGGDEEVEDALNERAGAGILQPEAEPAEKDILDPLQRESADAFNEDDDDGIGSNGAAAASADTNGAPQHPADADYMDGECSTHSRLSAS</sequence>
<accession>A0A836KKG6</accession>
<dbReference type="PROSITE" id="PS50105">
    <property type="entry name" value="SAM_DOMAIN"/>
    <property type="match status" value="1"/>
</dbReference>
<feature type="region of interest" description="Disordered" evidence="1">
    <location>
        <begin position="1064"/>
        <end position="1092"/>
    </location>
</feature>
<reference evidence="4" key="1">
    <citation type="journal article" date="2021" name="Microbiol. Resour. Announc.">
        <title>LGAAP: Leishmaniinae Genome Assembly and Annotation Pipeline.</title>
        <authorList>
            <person name="Almutairi H."/>
            <person name="Urbaniak M.D."/>
            <person name="Bates M.D."/>
            <person name="Jariyapan N."/>
            <person name="Kwakye-Nuako G."/>
            <person name="Thomaz-Soccol V."/>
            <person name="Al-Salem W.S."/>
            <person name="Dillon R.J."/>
            <person name="Bates P.A."/>
            <person name="Gatherer D."/>
        </authorList>
    </citation>
    <scope>NUCLEOTIDE SEQUENCE [LARGE SCALE GENOMIC DNA]</scope>
</reference>
<gene>
    <name evidence="3" type="ORF">LSCM1_04551</name>
</gene>
<feature type="compositionally biased region" description="Basic and acidic residues" evidence="1">
    <location>
        <begin position="1188"/>
        <end position="1202"/>
    </location>
</feature>
<organism evidence="3 4">
    <name type="scientific">Leishmania martiniquensis</name>
    <dbReference type="NCBI Taxonomy" id="1580590"/>
    <lineage>
        <taxon>Eukaryota</taxon>
        <taxon>Discoba</taxon>
        <taxon>Euglenozoa</taxon>
        <taxon>Kinetoplastea</taxon>
        <taxon>Metakinetoplastina</taxon>
        <taxon>Trypanosomatida</taxon>
        <taxon>Trypanosomatidae</taxon>
        <taxon>Leishmaniinae</taxon>
        <taxon>Leishmania</taxon>
    </lineage>
</organism>
<dbReference type="InterPro" id="IPR013761">
    <property type="entry name" value="SAM/pointed_sf"/>
</dbReference>
<keyword evidence="4" id="KW-1185">Reference proteome</keyword>
<feature type="compositionally biased region" description="Low complexity" evidence="1">
    <location>
        <begin position="1216"/>
        <end position="1228"/>
    </location>
</feature>
<protein>
    <recommendedName>
        <fullName evidence="2">SAM domain-containing protein</fullName>
    </recommendedName>
</protein>
<comment type="caution">
    <text evidence="3">The sequence shown here is derived from an EMBL/GenBank/DDBJ whole genome shotgun (WGS) entry which is preliminary data.</text>
</comment>
<feature type="region of interest" description="Disordered" evidence="1">
    <location>
        <begin position="515"/>
        <end position="542"/>
    </location>
</feature>
<feature type="compositionally biased region" description="Acidic residues" evidence="1">
    <location>
        <begin position="1079"/>
        <end position="1089"/>
    </location>
</feature>